<name>A0ABM1S033_LIMPO</name>
<evidence type="ECO:0000313" key="4">
    <source>
        <dbReference type="RefSeq" id="XP_022236988.1"/>
    </source>
</evidence>
<evidence type="ECO:0000256" key="1">
    <source>
        <dbReference type="PROSITE-ProRule" id="PRU00043"/>
    </source>
</evidence>
<dbReference type="InterPro" id="IPR002126">
    <property type="entry name" value="Cadherin-like_dom"/>
</dbReference>
<dbReference type="GeneID" id="111084626"/>
<dbReference type="Proteomes" id="UP000694941">
    <property type="component" value="Unplaced"/>
</dbReference>
<dbReference type="RefSeq" id="XP_022236988.1">
    <property type="nucleotide sequence ID" value="XM_022381280.1"/>
</dbReference>
<feature type="non-terminal residue" evidence="4">
    <location>
        <position position="1"/>
    </location>
</feature>
<keyword evidence="1" id="KW-0106">Calcium</keyword>
<proteinExistence type="predicted"/>
<dbReference type="SUPFAM" id="SSF49313">
    <property type="entry name" value="Cadherin-like"/>
    <property type="match status" value="1"/>
</dbReference>
<dbReference type="CDD" id="cd11304">
    <property type="entry name" value="Cadherin_repeat"/>
    <property type="match status" value="1"/>
</dbReference>
<evidence type="ECO:0000259" key="2">
    <source>
        <dbReference type="PROSITE" id="PS50268"/>
    </source>
</evidence>
<dbReference type="Gene3D" id="2.60.40.60">
    <property type="entry name" value="Cadherins"/>
    <property type="match status" value="1"/>
</dbReference>
<organism evidence="3 4">
    <name type="scientific">Limulus polyphemus</name>
    <name type="common">Atlantic horseshoe crab</name>
    <dbReference type="NCBI Taxonomy" id="6850"/>
    <lineage>
        <taxon>Eukaryota</taxon>
        <taxon>Metazoa</taxon>
        <taxon>Ecdysozoa</taxon>
        <taxon>Arthropoda</taxon>
        <taxon>Chelicerata</taxon>
        <taxon>Merostomata</taxon>
        <taxon>Xiphosura</taxon>
        <taxon>Limulidae</taxon>
        <taxon>Limulus</taxon>
    </lineage>
</organism>
<gene>
    <name evidence="4" type="primary">LOC111084626</name>
</gene>
<dbReference type="PROSITE" id="PS50268">
    <property type="entry name" value="CADHERIN_2"/>
    <property type="match status" value="1"/>
</dbReference>
<keyword evidence="3" id="KW-1185">Reference proteome</keyword>
<dbReference type="Pfam" id="PF00028">
    <property type="entry name" value="Cadherin"/>
    <property type="match status" value="1"/>
</dbReference>
<protein>
    <submittedName>
        <fullName evidence="4">Cadherin-9-like</fullName>
    </submittedName>
</protein>
<feature type="non-terminal residue" evidence="4">
    <location>
        <position position="109"/>
    </location>
</feature>
<reference evidence="4" key="1">
    <citation type="submission" date="2025-08" db="UniProtKB">
        <authorList>
            <consortium name="RefSeq"/>
        </authorList>
    </citation>
    <scope>IDENTIFICATION</scope>
    <source>
        <tissue evidence="4">Muscle</tissue>
    </source>
</reference>
<sequence length="109" mass="11955">SAQMVIEVYEESIDDPTPVFTSVQYSMEIDHTVEPGETVLQIQAATPNGNPVWYNITASSGASVKEFIIDHETGKILATAKLKAEENPIYSFLVTATNRIDSRHQAETG</sequence>
<feature type="domain" description="Cadherin" evidence="2">
    <location>
        <begin position="21"/>
        <end position="98"/>
    </location>
</feature>
<evidence type="ECO:0000313" key="3">
    <source>
        <dbReference type="Proteomes" id="UP000694941"/>
    </source>
</evidence>
<accession>A0ABM1S033</accession>
<dbReference type="InterPro" id="IPR015919">
    <property type="entry name" value="Cadherin-like_sf"/>
</dbReference>